<sequence>MGKALAEDYRLRQCPQKASKKIANINFTLSEITEMKRRFKMKFSLLAWDDTNHLIKLNFGYSLFCRQFNTEKLQIFC</sequence>
<evidence type="ECO:0000313" key="1">
    <source>
        <dbReference type="EMBL" id="GEQ00373.1"/>
    </source>
</evidence>
<protein>
    <recommendedName>
        <fullName evidence="3">Transposase</fullName>
    </recommendedName>
</protein>
<name>A0ABQ0XUN4_9STAP</name>
<evidence type="ECO:0000313" key="2">
    <source>
        <dbReference type="Proteomes" id="UP000321598"/>
    </source>
</evidence>
<evidence type="ECO:0008006" key="3">
    <source>
        <dbReference type="Google" id="ProtNLM"/>
    </source>
</evidence>
<reference evidence="1 2" key="1">
    <citation type="submission" date="2019-07" db="EMBL/GenBank/DDBJ databases">
        <title>Whole genome shotgun sequence of Staphylococcus arlettae NBRC 109765.</title>
        <authorList>
            <person name="Hosoyama A."/>
            <person name="Uohara A."/>
            <person name="Ohji S."/>
            <person name="Ichikawa N."/>
        </authorList>
    </citation>
    <scope>NUCLEOTIDE SEQUENCE [LARGE SCALE GENOMIC DNA]</scope>
    <source>
        <strain evidence="1 2">NBRC 109765</strain>
    </source>
</reference>
<keyword evidence="2" id="KW-1185">Reference proteome</keyword>
<accession>A0ABQ0XUN4</accession>
<dbReference type="Proteomes" id="UP000321598">
    <property type="component" value="Unassembled WGS sequence"/>
</dbReference>
<organism evidence="1 2">
    <name type="scientific">Staphylococcus arlettae</name>
    <dbReference type="NCBI Taxonomy" id="29378"/>
    <lineage>
        <taxon>Bacteria</taxon>
        <taxon>Bacillati</taxon>
        <taxon>Bacillota</taxon>
        <taxon>Bacilli</taxon>
        <taxon>Bacillales</taxon>
        <taxon>Staphylococcaceae</taxon>
        <taxon>Staphylococcus</taxon>
    </lineage>
</organism>
<gene>
    <name evidence="1" type="ORF">SAR03_14100</name>
</gene>
<dbReference type="EMBL" id="BKAV01000013">
    <property type="protein sequence ID" value="GEQ00373.1"/>
    <property type="molecule type" value="Genomic_DNA"/>
</dbReference>
<proteinExistence type="predicted"/>
<comment type="caution">
    <text evidence="1">The sequence shown here is derived from an EMBL/GenBank/DDBJ whole genome shotgun (WGS) entry which is preliminary data.</text>
</comment>